<reference evidence="1" key="1">
    <citation type="submission" date="2018-05" db="EMBL/GenBank/DDBJ databases">
        <title>Draft genome of Mucuna pruriens seed.</title>
        <authorList>
            <person name="Nnadi N.E."/>
            <person name="Vos R."/>
            <person name="Hasami M.H."/>
            <person name="Devisetty U.K."/>
            <person name="Aguiy J.C."/>
        </authorList>
    </citation>
    <scope>NUCLEOTIDE SEQUENCE [LARGE SCALE GENOMIC DNA]</scope>
    <source>
        <strain evidence="1">JCA_2017</strain>
    </source>
</reference>
<gene>
    <name evidence="1" type="ORF">CR513_05320</name>
</gene>
<evidence type="ECO:0000313" key="1">
    <source>
        <dbReference type="EMBL" id="RDY10200.1"/>
    </source>
</evidence>
<protein>
    <recommendedName>
        <fullName evidence="3">Reverse transcriptase Ty1/copia-type domain-containing protein</fullName>
    </recommendedName>
</protein>
<evidence type="ECO:0000313" key="2">
    <source>
        <dbReference type="Proteomes" id="UP000257109"/>
    </source>
</evidence>
<keyword evidence="2" id="KW-1185">Reference proteome</keyword>
<comment type="caution">
    <text evidence="1">The sequence shown here is derived from an EMBL/GenBank/DDBJ whole genome shotgun (WGS) entry which is preliminary data.</text>
</comment>
<organism evidence="1 2">
    <name type="scientific">Mucuna pruriens</name>
    <name type="common">Velvet bean</name>
    <name type="synonym">Dolichos pruriens</name>
    <dbReference type="NCBI Taxonomy" id="157652"/>
    <lineage>
        <taxon>Eukaryota</taxon>
        <taxon>Viridiplantae</taxon>
        <taxon>Streptophyta</taxon>
        <taxon>Embryophyta</taxon>
        <taxon>Tracheophyta</taxon>
        <taxon>Spermatophyta</taxon>
        <taxon>Magnoliopsida</taxon>
        <taxon>eudicotyledons</taxon>
        <taxon>Gunneridae</taxon>
        <taxon>Pentapetalae</taxon>
        <taxon>rosids</taxon>
        <taxon>fabids</taxon>
        <taxon>Fabales</taxon>
        <taxon>Fabaceae</taxon>
        <taxon>Papilionoideae</taxon>
        <taxon>50 kb inversion clade</taxon>
        <taxon>NPAAA clade</taxon>
        <taxon>indigoferoid/millettioid clade</taxon>
        <taxon>Phaseoleae</taxon>
        <taxon>Mucuna</taxon>
    </lineage>
</organism>
<evidence type="ECO:0008006" key="3">
    <source>
        <dbReference type="Google" id="ProtNLM"/>
    </source>
</evidence>
<feature type="non-terminal residue" evidence="1">
    <location>
        <position position="1"/>
    </location>
</feature>
<name>A0A371I581_MUCPR</name>
<dbReference type="Proteomes" id="UP000257109">
    <property type="component" value="Unassembled WGS sequence"/>
</dbReference>
<accession>A0A371I581</accession>
<sequence length="199" mass="23247">MEGNMKMKTFKSYVKNIAFFLIFLFQEHLSRIKIYIRHILKITLYELWKDIQLNISYFHPFGCECFILNIMENLGKFDPKLDKGTFLRYSNASKYTKNLIIEESMHVKFNGSKPNNEFLELNDFITNLNLKDLQTLSKEPVALVSKVEPKSIDNVLIDEGWIKAKLVSLPKEKSNIGIDFIETFAPIAKREVICILLLF</sequence>
<dbReference type="AlphaFoldDB" id="A0A371I581"/>
<dbReference type="OrthoDB" id="1751476at2759"/>
<proteinExistence type="predicted"/>
<dbReference type="EMBL" id="QJKJ01000891">
    <property type="protein sequence ID" value="RDY10200.1"/>
    <property type="molecule type" value="Genomic_DNA"/>
</dbReference>